<dbReference type="EMBL" id="JAATEL010000021">
    <property type="protein sequence ID" value="NJP16316.1"/>
    <property type="molecule type" value="Genomic_DNA"/>
</dbReference>
<organism evidence="1 2">
    <name type="scientific">Streptomyces thermoviolaceus subsp. thermoviolaceus</name>
    <dbReference type="NCBI Taxonomy" id="66860"/>
    <lineage>
        <taxon>Bacteria</taxon>
        <taxon>Bacillati</taxon>
        <taxon>Actinomycetota</taxon>
        <taxon>Actinomycetes</taxon>
        <taxon>Kitasatosporales</taxon>
        <taxon>Streptomycetaceae</taxon>
        <taxon>Streptomyces</taxon>
    </lineage>
</organism>
<gene>
    <name evidence="1" type="ORF">HCJ95_19050</name>
</gene>
<proteinExistence type="predicted"/>
<keyword evidence="2" id="KW-1185">Reference proteome</keyword>
<dbReference type="RefSeq" id="WP_168132006.1">
    <property type="nucleotide sequence ID" value="NZ_BMVZ01000021.1"/>
</dbReference>
<evidence type="ECO:0000313" key="2">
    <source>
        <dbReference type="Proteomes" id="UP000635996"/>
    </source>
</evidence>
<dbReference type="Proteomes" id="UP000635996">
    <property type="component" value="Unassembled WGS sequence"/>
</dbReference>
<reference evidence="1 2" key="1">
    <citation type="submission" date="2020-03" db="EMBL/GenBank/DDBJ databases">
        <title>WGS of actinomycetes isolated from Thailand.</title>
        <authorList>
            <person name="Thawai C."/>
        </authorList>
    </citation>
    <scope>NUCLEOTIDE SEQUENCE [LARGE SCALE GENOMIC DNA]</scope>
    <source>
        <strain evidence="1 2">NBRC 13905</strain>
    </source>
</reference>
<sequence>MLDTGRESVRGSSLIPVGVEGQLAGELEQVSGSDTDRFGLLAVAQCIVQRGELRPHNGVHRVFGRGEPIHLPQVLVHALEALGIGRPTQALLGRGQGGNRT</sequence>
<comment type="caution">
    <text evidence="1">The sequence shown here is derived from an EMBL/GenBank/DDBJ whole genome shotgun (WGS) entry which is preliminary data.</text>
</comment>
<protein>
    <submittedName>
        <fullName evidence="1">Uncharacterized protein</fullName>
    </submittedName>
</protein>
<name>A0ABX0YUR3_STRTL</name>
<evidence type="ECO:0000313" key="1">
    <source>
        <dbReference type="EMBL" id="NJP16316.1"/>
    </source>
</evidence>
<accession>A0ABX0YUR3</accession>